<dbReference type="RefSeq" id="WP_161340786.1">
    <property type="nucleotide sequence ID" value="NZ_JBHSDG010000003.1"/>
</dbReference>
<feature type="transmembrane region" description="Helical" evidence="9">
    <location>
        <begin position="12"/>
        <end position="37"/>
    </location>
</feature>
<evidence type="ECO:0000256" key="7">
    <source>
        <dbReference type="ARBA" id="ARBA00022989"/>
    </source>
</evidence>
<evidence type="ECO:0000313" key="12">
    <source>
        <dbReference type="Proteomes" id="UP000445696"/>
    </source>
</evidence>
<accession>A0A845MJU7</accession>
<evidence type="ECO:0000256" key="3">
    <source>
        <dbReference type="ARBA" id="ARBA00022448"/>
    </source>
</evidence>
<keyword evidence="6" id="KW-0029">Amino-acid transport</keyword>
<dbReference type="PROSITE" id="PS50928">
    <property type="entry name" value="ABC_TM1"/>
    <property type="match status" value="1"/>
</dbReference>
<dbReference type="Proteomes" id="UP000445696">
    <property type="component" value="Unassembled WGS sequence"/>
</dbReference>
<sequence>MQLYYIERTLPDLLAGLALSAELAVFGILFAFIWAWLLVGGQRSQLPPIRMASQVLVDFARYTPVLLQLFVLYFGLPLIGITLSAFFCGVAALAFQQGAYLAEIFRGGINSIDKHQVQCGVALGLKRRTVFYSIILPQALIKMLPAIGNQVILLFKDTTIVAAIGIMEATMTAKVLSEQSGATYFLFLMVAVIFIVATSVLGLVVRYLEGIRRRRYGI</sequence>
<feature type="transmembrane region" description="Helical" evidence="9">
    <location>
        <begin position="184"/>
        <end position="208"/>
    </location>
</feature>
<dbReference type="InterPro" id="IPR043429">
    <property type="entry name" value="ArtM/GltK/GlnP/TcyL/YhdX-like"/>
</dbReference>
<organism evidence="11 12">
    <name type="scientific">Sneathiella chungangensis</name>
    <dbReference type="NCBI Taxonomy" id="1418234"/>
    <lineage>
        <taxon>Bacteria</taxon>
        <taxon>Pseudomonadati</taxon>
        <taxon>Pseudomonadota</taxon>
        <taxon>Alphaproteobacteria</taxon>
        <taxon>Sneathiellales</taxon>
        <taxon>Sneathiellaceae</taxon>
        <taxon>Sneathiella</taxon>
    </lineage>
</organism>
<dbReference type="GO" id="GO:0022857">
    <property type="term" value="F:transmembrane transporter activity"/>
    <property type="evidence" value="ECO:0007669"/>
    <property type="project" value="InterPro"/>
</dbReference>
<dbReference type="PANTHER" id="PTHR30614">
    <property type="entry name" value="MEMBRANE COMPONENT OF AMINO ACID ABC TRANSPORTER"/>
    <property type="match status" value="1"/>
</dbReference>
<dbReference type="GO" id="GO:0043190">
    <property type="term" value="C:ATP-binding cassette (ABC) transporter complex"/>
    <property type="evidence" value="ECO:0007669"/>
    <property type="project" value="InterPro"/>
</dbReference>
<evidence type="ECO:0000256" key="9">
    <source>
        <dbReference type="RuleBase" id="RU363032"/>
    </source>
</evidence>
<protein>
    <submittedName>
        <fullName evidence="11">ABC transporter permease subunit</fullName>
    </submittedName>
</protein>
<name>A0A845MJU7_9PROT</name>
<evidence type="ECO:0000256" key="2">
    <source>
        <dbReference type="ARBA" id="ARBA00010072"/>
    </source>
</evidence>
<proteinExistence type="inferred from homology"/>
<evidence type="ECO:0000256" key="6">
    <source>
        <dbReference type="ARBA" id="ARBA00022970"/>
    </source>
</evidence>
<dbReference type="Gene3D" id="1.10.3720.10">
    <property type="entry name" value="MetI-like"/>
    <property type="match status" value="1"/>
</dbReference>
<keyword evidence="12" id="KW-1185">Reference proteome</keyword>
<dbReference type="AlphaFoldDB" id="A0A845MJU7"/>
<reference evidence="11 12" key="1">
    <citation type="journal article" date="2014" name="Int. J. Syst. Evol. Microbiol.">
        <title>Sneathiella chungangensis sp. nov., isolated from a marine sand, and emended description of the genus Sneathiella.</title>
        <authorList>
            <person name="Siamphan C."/>
            <person name="Kim H."/>
            <person name="Lee J.S."/>
            <person name="Kim W."/>
        </authorList>
    </citation>
    <scope>NUCLEOTIDE SEQUENCE [LARGE SCALE GENOMIC DNA]</scope>
    <source>
        <strain evidence="11 12">KCTC 32476</strain>
    </source>
</reference>
<keyword evidence="3 9" id="KW-0813">Transport</keyword>
<dbReference type="SUPFAM" id="SSF161098">
    <property type="entry name" value="MetI-like"/>
    <property type="match status" value="1"/>
</dbReference>
<comment type="caution">
    <text evidence="11">The sequence shown here is derived from an EMBL/GenBank/DDBJ whole genome shotgun (WGS) entry which is preliminary data.</text>
</comment>
<keyword evidence="7 9" id="KW-1133">Transmembrane helix</keyword>
<evidence type="ECO:0000256" key="4">
    <source>
        <dbReference type="ARBA" id="ARBA00022475"/>
    </source>
</evidence>
<comment type="similarity">
    <text evidence="2">Belongs to the binding-protein-dependent transport system permease family. HisMQ subfamily.</text>
</comment>
<evidence type="ECO:0000256" key="1">
    <source>
        <dbReference type="ARBA" id="ARBA00004429"/>
    </source>
</evidence>
<dbReference type="NCBIfam" id="TIGR01726">
    <property type="entry name" value="HEQRo_perm_3TM"/>
    <property type="match status" value="1"/>
</dbReference>
<keyword evidence="8 9" id="KW-0472">Membrane</keyword>
<evidence type="ECO:0000256" key="8">
    <source>
        <dbReference type="ARBA" id="ARBA00023136"/>
    </source>
</evidence>
<dbReference type="EMBL" id="WTVA01000015">
    <property type="protein sequence ID" value="MZR24343.1"/>
    <property type="molecule type" value="Genomic_DNA"/>
</dbReference>
<keyword evidence="5 9" id="KW-0812">Transmembrane</keyword>
<evidence type="ECO:0000259" key="10">
    <source>
        <dbReference type="PROSITE" id="PS50928"/>
    </source>
</evidence>
<dbReference type="CDD" id="cd06261">
    <property type="entry name" value="TM_PBP2"/>
    <property type="match status" value="1"/>
</dbReference>
<dbReference type="InterPro" id="IPR000515">
    <property type="entry name" value="MetI-like"/>
</dbReference>
<dbReference type="PANTHER" id="PTHR30614:SF0">
    <property type="entry name" value="L-CYSTINE TRANSPORT SYSTEM PERMEASE PROTEIN TCYL"/>
    <property type="match status" value="1"/>
</dbReference>
<feature type="transmembrane region" description="Helical" evidence="9">
    <location>
        <begin position="70"/>
        <end position="95"/>
    </location>
</feature>
<dbReference type="InterPro" id="IPR010065">
    <property type="entry name" value="AA_ABC_transptr_permease_3TM"/>
</dbReference>
<gene>
    <name evidence="11" type="ORF">GQF03_18565</name>
</gene>
<dbReference type="OrthoDB" id="7190458at2"/>
<evidence type="ECO:0000256" key="5">
    <source>
        <dbReference type="ARBA" id="ARBA00022692"/>
    </source>
</evidence>
<dbReference type="GO" id="GO:0006865">
    <property type="term" value="P:amino acid transport"/>
    <property type="evidence" value="ECO:0007669"/>
    <property type="project" value="UniProtKB-KW"/>
</dbReference>
<feature type="domain" description="ABC transmembrane type-1" evidence="10">
    <location>
        <begin position="13"/>
        <end position="205"/>
    </location>
</feature>
<evidence type="ECO:0000313" key="11">
    <source>
        <dbReference type="EMBL" id="MZR24343.1"/>
    </source>
</evidence>
<keyword evidence="4" id="KW-1003">Cell membrane</keyword>
<comment type="subcellular location">
    <subcellularLocation>
        <location evidence="1">Cell inner membrane</location>
        <topology evidence="1">Multi-pass membrane protein</topology>
    </subcellularLocation>
    <subcellularLocation>
        <location evidence="9">Cell membrane</location>
        <topology evidence="9">Multi-pass membrane protein</topology>
    </subcellularLocation>
</comment>
<feature type="transmembrane region" description="Helical" evidence="9">
    <location>
        <begin position="151"/>
        <end position="172"/>
    </location>
</feature>
<dbReference type="InterPro" id="IPR035906">
    <property type="entry name" value="MetI-like_sf"/>
</dbReference>
<dbReference type="Pfam" id="PF00528">
    <property type="entry name" value="BPD_transp_1"/>
    <property type="match status" value="1"/>
</dbReference>